<protein>
    <submittedName>
        <fullName evidence="7">Lysylphosphatidylglycerol synthase domain-containing protein</fullName>
    </submittedName>
</protein>
<evidence type="ECO:0000313" key="8">
    <source>
        <dbReference type="Proteomes" id="UP001596415"/>
    </source>
</evidence>
<evidence type="ECO:0000256" key="3">
    <source>
        <dbReference type="ARBA" id="ARBA00022692"/>
    </source>
</evidence>
<keyword evidence="5 6" id="KW-0472">Membrane</keyword>
<keyword evidence="2" id="KW-1003">Cell membrane</keyword>
<feature type="transmembrane region" description="Helical" evidence="6">
    <location>
        <begin position="139"/>
        <end position="157"/>
    </location>
</feature>
<evidence type="ECO:0000256" key="5">
    <source>
        <dbReference type="ARBA" id="ARBA00023136"/>
    </source>
</evidence>
<accession>A0ABW2MSJ0</accession>
<feature type="transmembrane region" description="Helical" evidence="6">
    <location>
        <begin position="244"/>
        <end position="264"/>
    </location>
</feature>
<comment type="caution">
    <text evidence="7">The sequence shown here is derived from an EMBL/GenBank/DDBJ whole genome shotgun (WGS) entry which is preliminary data.</text>
</comment>
<evidence type="ECO:0000313" key="7">
    <source>
        <dbReference type="EMBL" id="MFC7356477.1"/>
    </source>
</evidence>
<evidence type="ECO:0000256" key="6">
    <source>
        <dbReference type="SAM" id="Phobius"/>
    </source>
</evidence>
<dbReference type="InterPro" id="IPR022791">
    <property type="entry name" value="L-PG_synthase/AglD"/>
</dbReference>
<evidence type="ECO:0000256" key="1">
    <source>
        <dbReference type="ARBA" id="ARBA00004651"/>
    </source>
</evidence>
<dbReference type="EMBL" id="JBHTBN010000001">
    <property type="protein sequence ID" value="MFC7356477.1"/>
    <property type="molecule type" value="Genomic_DNA"/>
</dbReference>
<feature type="transmembrane region" description="Helical" evidence="6">
    <location>
        <begin position="285"/>
        <end position="311"/>
    </location>
</feature>
<gene>
    <name evidence="7" type="ORF">ACFQO1_02155</name>
</gene>
<feature type="transmembrane region" description="Helical" evidence="6">
    <location>
        <begin position="163"/>
        <end position="183"/>
    </location>
</feature>
<feature type="transmembrane region" description="Helical" evidence="6">
    <location>
        <begin position="54"/>
        <end position="71"/>
    </location>
</feature>
<dbReference type="RefSeq" id="WP_380216258.1">
    <property type="nucleotide sequence ID" value="NZ_JBHTBN010000001.1"/>
</dbReference>
<evidence type="ECO:0000256" key="2">
    <source>
        <dbReference type="ARBA" id="ARBA00022475"/>
    </source>
</evidence>
<name>A0ABW2MSJ0_9FLAO</name>
<feature type="transmembrane region" description="Helical" evidence="6">
    <location>
        <begin position="12"/>
        <end position="29"/>
    </location>
</feature>
<comment type="subcellular location">
    <subcellularLocation>
        <location evidence="1">Cell membrane</location>
        <topology evidence="1">Multi-pass membrane protein</topology>
    </subcellularLocation>
</comment>
<dbReference type="Proteomes" id="UP001596415">
    <property type="component" value="Unassembled WGS sequence"/>
</dbReference>
<keyword evidence="8" id="KW-1185">Reference proteome</keyword>
<feature type="transmembrane region" description="Helical" evidence="6">
    <location>
        <begin position="213"/>
        <end position="238"/>
    </location>
</feature>
<keyword evidence="3 6" id="KW-0812">Transmembrane</keyword>
<proteinExistence type="predicted"/>
<sequence length="318" mass="36278">MLSISHKAKQYLLAALKVFIIGSTFWYIYHKINTEVNENLNEFLETVFSKNTDHWSTLLFFIGLAVLNWLLESLKWKETVSALQSISFRNSIKQSLISLSVSLITPNRIGEYGAKAYFFQKPFRKQVLLLNFFHNNAQLLITLIFGLLGLSVIIPKFDIEISFLNVLLLGIVLLGFCLLGYLLKERQLLLKGLTLKKVFQYFKKIPKHLKAKIILLSLLRYIIFSGLFFLLLCFFGASLTYLEAMPLIFSMYLLVSVIPSVFIFDGVVRGGVAVWLFSLAEVGELIVLSTVLIMWVLNFVFPAIVGSILFLKQKPKSL</sequence>
<reference evidence="8" key="1">
    <citation type="journal article" date="2019" name="Int. J. Syst. Evol. Microbiol.">
        <title>The Global Catalogue of Microorganisms (GCM) 10K type strain sequencing project: providing services to taxonomists for standard genome sequencing and annotation.</title>
        <authorList>
            <consortium name="The Broad Institute Genomics Platform"/>
            <consortium name="The Broad Institute Genome Sequencing Center for Infectious Disease"/>
            <person name="Wu L."/>
            <person name="Ma J."/>
        </authorList>
    </citation>
    <scope>NUCLEOTIDE SEQUENCE [LARGE SCALE GENOMIC DNA]</scope>
    <source>
        <strain evidence="8">CGMCC 1.16306</strain>
    </source>
</reference>
<keyword evidence="4 6" id="KW-1133">Transmembrane helix</keyword>
<organism evidence="7 8">
    <name type="scientific">Jejudonia soesokkakensis</name>
    <dbReference type="NCBI Taxonomy" id="1323432"/>
    <lineage>
        <taxon>Bacteria</taxon>
        <taxon>Pseudomonadati</taxon>
        <taxon>Bacteroidota</taxon>
        <taxon>Flavobacteriia</taxon>
        <taxon>Flavobacteriales</taxon>
        <taxon>Flavobacteriaceae</taxon>
        <taxon>Jejudonia</taxon>
    </lineage>
</organism>
<dbReference type="Pfam" id="PF03706">
    <property type="entry name" value="LPG_synthase_TM"/>
    <property type="match status" value="1"/>
</dbReference>
<evidence type="ECO:0000256" key="4">
    <source>
        <dbReference type="ARBA" id="ARBA00022989"/>
    </source>
</evidence>